<dbReference type="Proteomes" id="UP000661077">
    <property type="component" value="Unassembled WGS sequence"/>
</dbReference>
<comment type="caution">
    <text evidence="1">The sequence shown here is derived from an EMBL/GenBank/DDBJ whole genome shotgun (WGS) entry which is preliminary data.</text>
</comment>
<evidence type="ECO:0008006" key="3">
    <source>
        <dbReference type="Google" id="ProtNLM"/>
    </source>
</evidence>
<proteinExistence type="predicted"/>
<evidence type="ECO:0000313" key="2">
    <source>
        <dbReference type="Proteomes" id="UP000661077"/>
    </source>
</evidence>
<keyword evidence="2" id="KW-1185">Reference proteome</keyword>
<reference evidence="1 2" key="1">
    <citation type="journal article" date="2021" name="Int. J. Syst. Evol. Microbiol.">
        <title>Steroidobacter gossypii sp. nov., isolated from soil of cotton cropping field.</title>
        <authorList>
            <person name="Huang R."/>
            <person name="Yang S."/>
            <person name="Zhen C."/>
            <person name="Liu W."/>
        </authorList>
    </citation>
    <scope>NUCLEOTIDE SEQUENCE [LARGE SCALE GENOMIC DNA]</scope>
    <source>
        <strain evidence="1 2">S1-65</strain>
    </source>
</reference>
<protein>
    <recommendedName>
        <fullName evidence="3">DUF1795 domain-containing protein</fullName>
    </recommendedName>
</protein>
<dbReference type="RefSeq" id="WP_203166033.1">
    <property type="nucleotide sequence ID" value="NZ_JAEVLS010000001.1"/>
</dbReference>
<evidence type="ECO:0000313" key="1">
    <source>
        <dbReference type="EMBL" id="MBM0104091.1"/>
    </source>
</evidence>
<gene>
    <name evidence="1" type="ORF">JM946_05015</name>
</gene>
<sequence>MIIHRLPELNLEIWTEQDPEWETHLSDVGDAFTFVAETPALTYPPAYMSWTVMPHLKLRETELEAAARGVLHQIAANYRTQPPKEIRQRSFGDLTGYEAILHAKSDKMPIDVLIFCGHREGRPAVVMQAVTLRDKLPHLSEHIRRSWTNVRYLD</sequence>
<name>A0ABS1WT06_9GAMM</name>
<dbReference type="EMBL" id="JAEVLS010000001">
    <property type="protein sequence ID" value="MBM0104091.1"/>
    <property type="molecule type" value="Genomic_DNA"/>
</dbReference>
<accession>A0ABS1WT06</accession>
<organism evidence="1 2">
    <name type="scientific">Steroidobacter gossypii</name>
    <dbReference type="NCBI Taxonomy" id="2805490"/>
    <lineage>
        <taxon>Bacteria</taxon>
        <taxon>Pseudomonadati</taxon>
        <taxon>Pseudomonadota</taxon>
        <taxon>Gammaproteobacteria</taxon>
        <taxon>Steroidobacterales</taxon>
        <taxon>Steroidobacteraceae</taxon>
        <taxon>Steroidobacter</taxon>
    </lineage>
</organism>